<name>A0A2N0TRE9_9FLAO</name>
<protein>
    <submittedName>
        <fullName evidence="3">Uncharacterized protein</fullName>
    </submittedName>
</protein>
<accession>A0A2N0TRE9</accession>
<keyword evidence="1" id="KW-1133">Transmembrane helix</keyword>
<dbReference type="EMBL" id="LKTR01000035">
    <property type="protein sequence ID" value="PKD17310.1"/>
    <property type="molecule type" value="Genomic_DNA"/>
</dbReference>
<evidence type="ECO:0000313" key="5">
    <source>
        <dbReference type="Proteomes" id="UP000232533"/>
    </source>
</evidence>
<feature type="transmembrane region" description="Helical" evidence="1">
    <location>
        <begin position="32"/>
        <end position="53"/>
    </location>
</feature>
<gene>
    <name evidence="3" type="ORF">APR40_14610</name>
    <name evidence="2" type="ORF">BHS39_14640</name>
</gene>
<reference evidence="2 4" key="2">
    <citation type="submission" date="2016-09" db="EMBL/GenBank/DDBJ databases">
        <title>Genome Sequence of Salegentibacter salarius,Isolated from a Marine Solar Saltern of the Yellow Sea in South Korea.</title>
        <authorList>
            <person name="Zheng Q."/>
            <person name="Liu Y."/>
        </authorList>
    </citation>
    <scope>NUCLEOTIDE SEQUENCE [LARGE SCALE GENOMIC DNA]</scope>
    <source>
        <strain evidence="2 4">KCTC 12974</strain>
    </source>
</reference>
<evidence type="ECO:0000313" key="2">
    <source>
        <dbReference type="EMBL" id="OEY71954.1"/>
    </source>
</evidence>
<evidence type="ECO:0000256" key="1">
    <source>
        <dbReference type="SAM" id="Phobius"/>
    </source>
</evidence>
<organism evidence="3 5">
    <name type="scientific">Salegentibacter salarius</name>
    <dbReference type="NCBI Taxonomy" id="435906"/>
    <lineage>
        <taxon>Bacteria</taxon>
        <taxon>Pseudomonadati</taxon>
        <taxon>Bacteroidota</taxon>
        <taxon>Flavobacteriia</taxon>
        <taxon>Flavobacteriales</taxon>
        <taxon>Flavobacteriaceae</taxon>
        <taxon>Salegentibacter</taxon>
    </lineage>
</organism>
<feature type="transmembrane region" description="Helical" evidence="1">
    <location>
        <begin position="6"/>
        <end position="25"/>
    </location>
</feature>
<reference evidence="3 5" key="1">
    <citation type="submission" date="2015-10" db="EMBL/GenBank/DDBJ databases">
        <title>Draft genome sequence of Salegentibacter salinarum KCTC 12975.</title>
        <authorList>
            <person name="Lin W."/>
            <person name="Zheng Q."/>
        </authorList>
    </citation>
    <scope>NUCLEOTIDE SEQUENCE [LARGE SCALE GENOMIC DNA]</scope>
    <source>
        <strain evidence="3 5">KCTC 12974</strain>
    </source>
</reference>
<comment type="caution">
    <text evidence="3">The sequence shown here is derived from an EMBL/GenBank/DDBJ whole genome shotgun (WGS) entry which is preliminary data.</text>
</comment>
<keyword evidence="1" id="KW-0472">Membrane</keyword>
<keyword evidence="4" id="KW-1185">Reference proteome</keyword>
<dbReference type="OrthoDB" id="1454809at2"/>
<sequence length="194" mass="22171">MKAVNYSWWIGAIISTVLTLTLTGGSAKDNPAMLILIGIFNGVFWGWMIGFIFDKLNEKKDAAKFATKEVKEDNIKAASRNIEAVSTIKKSSENVEYYRALLDYTKRNNPTKEYLTEMYQGTMNKYVAEYIRKNPNITRDPLMGPMKLINYINVASEELKKALLNDKEKFAITDEDAEEIIKKVHKTTINKTLK</sequence>
<dbReference type="Proteomes" id="UP000232533">
    <property type="component" value="Unassembled WGS sequence"/>
</dbReference>
<dbReference type="AlphaFoldDB" id="A0A2N0TRE9"/>
<proteinExistence type="predicted"/>
<keyword evidence="1" id="KW-0812">Transmembrane</keyword>
<dbReference type="RefSeq" id="WP_070054758.1">
    <property type="nucleotide sequence ID" value="NZ_FVZF01000035.1"/>
</dbReference>
<evidence type="ECO:0000313" key="4">
    <source>
        <dbReference type="Proteomes" id="UP000176009"/>
    </source>
</evidence>
<dbReference type="Proteomes" id="UP000176009">
    <property type="component" value="Unassembled WGS sequence"/>
</dbReference>
<evidence type="ECO:0000313" key="3">
    <source>
        <dbReference type="EMBL" id="PKD17310.1"/>
    </source>
</evidence>
<dbReference type="EMBL" id="MJBR01000029">
    <property type="protein sequence ID" value="OEY71954.1"/>
    <property type="molecule type" value="Genomic_DNA"/>
</dbReference>